<dbReference type="EMBL" id="JBIGHY010000001">
    <property type="protein sequence ID" value="MFG6412343.1"/>
    <property type="molecule type" value="Genomic_DNA"/>
</dbReference>
<dbReference type="InterPro" id="IPR024932">
    <property type="entry name" value="ApbE"/>
</dbReference>
<protein>
    <recommendedName>
        <fullName evidence="3 11">FAD:protein FMN transferase</fullName>
        <ecNumber evidence="2 11">2.7.1.180</ecNumber>
    </recommendedName>
    <alternativeName>
        <fullName evidence="9 11">Flavin transferase</fullName>
    </alternativeName>
</protein>
<evidence type="ECO:0000256" key="10">
    <source>
        <dbReference type="ARBA" id="ARBA00048540"/>
    </source>
</evidence>
<evidence type="ECO:0000256" key="8">
    <source>
        <dbReference type="ARBA" id="ARBA00022842"/>
    </source>
</evidence>
<keyword evidence="7 11" id="KW-0274">FAD</keyword>
<keyword evidence="4 11" id="KW-0285">Flavoprotein</keyword>
<keyword evidence="5 11" id="KW-0808">Transferase</keyword>
<evidence type="ECO:0000256" key="2">
    <source>
        <dbReference type="ARBA" id="ARBA00011955"/>
    </source>
</evidence>
<comment type="catalytic activity">
    <reaction evidence="10 11">
        <text>L-threonyl-[protein] + FAD = FMN-L-threonyl-[protein] + AMP + H(+)</text>
        <dbReference type="Rhea" id="RHEA:36847"/>
        <dbReference type="Rhea" id="RHEA-COMP:11060"/>
        <dbReference type="Rhea" id="RHEA-COMP:11061"/>
        <dbReference type="ChEBI" id="CHEBI:15378"/>
        <dbReference type="ChEBI" id="CHEBI:30013"/>
        <dbReference type="ChEBI" id="CHEBI:57692"/>
        <dbReference type="ChEBI" id="CHEBI:74257"/>
        <dbReference type="ChEBI" id="CHEBI:456215"/>
        <dbReference type="EC" id="2.7.1.180"/>
    </reaction>
</comment>
<evidence type="ECO:0000256" key="4">
    <source>
        <dbReference type="ARBA" id="ARBA00022630"/>
    </source>
</evidence>
<evidence type="ECO:0000256" key="9">
    <source>
        <dbReference type="ARBA" id="ARBA00031306"/>
    </source>
</evidence>
<evidence type="ECO:0000256" key="5">
    <source>
        <dbReference type="ARBA" id="ARBA00022679"/>
    </source>
</evidence>
<dbReference type="PANTHER" id="PTHR30040">
    <property type="entry name" value="THIAMINE BIOSYNTHESIS LIPOPROTEIN APBE"/>
    <property type="match status" value="1"/>
</dbReference>
<evidence type="ECO:0000313" key="13">
    <source>
        <dbReference type="Proteomes" id="UP001606300"/>
    </source>
</evidence>
<dbReference type="PANTHER" id="PTHR30040:SF2">
    <property type="entry name" value="FAD:PROTEIN FMN TRANSFERASE"/>
    <property type="match status" value="1"/>
</dbReference>
<evidence type="ECO:0000256" key="6">
    <source>
        <dbReference type="ARBA" id="ARBA00022723"/>
    </source>
</evidence>
<dbReference type="SUPFAM" id="SSF143631">
    <property type="entry name" value="ApbE-like"/>
    <property type="match status" value="1"/>
</dbReference>
<dbReference type="EC" id="2.7.1.180" evidence="2 11"/>
<evidence type="ECO:0000313" key="12">
    <source>
        <dbReference type="EMBL" id="MFG6412343.1"/>
    </source>
</evidence>
<reference evidence="12 13" key="1">
    <citation type="submission" date="2024-09" db="EMBL/GenBank/DDBJ databases">
        <title>Novel species of the genus Pelomonas and Roseateles isolated from streams.</title>
        <authorList>
            <person name="Lu H."/>
        </authorList>
    </citation>
    <scope>NUCLEOTIDE SEQUENCE [LARGE SCALE GENOMIC DNA]</scope>
    <source>
        <strain evidence="12 13">DC23W</strain>
    </source>
</reference>
<dbReference type="Proteomes" id="UP001606300">
    <property type="component" value="Unassembled WGS sequence"/>
</dbReference>
<keyword evidence="8 11" id="KW-0460">Magnesium</keyword>
<dbReference type="Pfam" id="PF02424">
    <property type="entry name" value="ApbE"/>
    <property type="match status" value="1"/>
</dbReference>
<comment type="caution">
    <text evidence="12">The sequence shown here is derived from an EMBL/GenBank/DDBJ whole genome shotgun (WGS) entry which is preliminary data.</text>
</comment>
<dbReference type="InterPro" id="IPR003374">
    <property type="entry name" value="ApbE-like_sf"/>
</dbReference>
<evidence type="ECO:0000256" key="11">
    <source>
        <dbReference type="PIRNR" id="PIRNR006268"/>
    </source>
</evidence>
<dbReference type="PIRSF" id="PIRSF006268">
    <property type="entry name" value="ApbE"/>
    <property type="match status" value="1"/>
</dbReference>
<dbReference type="GO" id="GO:0016740">
    <property type="term" value="F:transferase activity"/>
    <property type="evidence" value="ECO:0007669"/>
    <property type="project" value="UniProtKB-KW"/>
</dbReference>
<accession>A0ABW7EI43</accession>
<organism evidence="12 13">
    <name type="scientific">Pelomonas dachongensis</name>
    <dbReference type="NCBI Taxonomy" id="3299029"/>
    <lineage>
        <taxon>Bacteria</taxon>
        <taxon>Pseudomonadati</taxon>
        <taxon>Pseudomonadota</taxon>
        <taxon>Betaproteobacteria</taxon>
        <taxon>Burkholderiales</taxon>
        <taxon>Sphaerotilaceae</taxon>
        <taxon>Roseateles</taxon>
    </lineage>
</organism>
<evidence type="ECO:0000256" key="7">
    <source>
        <dbReference type="ARBA" id="ARBA00022827"/>
    </source>
</evidence>
<dbReference type="RefSeq" id="WP_394468453.1">
    <property type="nucleotide sequence ID" value="NZ_JBIGHY010000001.1"/>
</dbReference>
<comment type="cofactor">
    <cofactor evidence="1">
        <name>Mg(2+)</name>
        <dbReference type="ChEBI" id="CHEBI:18420"/>
    </cofactor>
</comment>
<comment type="similarity">
    <text evidence="11">Belongs to the ApbE family.</text>
</comment>
<keyword evidence="13" id="KW-1185">Reference proteome</keyword>
<sequence>MSLSLAEPRVLVPLQLEPHAEPALGAQLHTLSGATMGTTWRVLALAGDTQPRAWAPAIYAALQLVIEQMSTWLPTSALCRFNAAPAGSWHELPAELRQVLACGLQVAAASNGAFDPAAGELVDLWGFGPGPQHFDTSGFAPPAPADCAAALARGGWQRLRVDGTRVLQPGGLQLDFSGIAKGYAVDLVADTLRGLGVRHCLVEIGGELRGHGLKPDGQPWWVELEAPPDIAHAPVTTRLALHGLAVATSGDYRRFFTAADGRRHAHTLDPRTGAPVAHAPASVSVVHAQCMWADAWSTALTVLGPDDGLALATRAHIAARWLVRRADGGVDERLSPAMLALAQ</sequence>
<evidence type="ECO:0000256" key="1">
    <source>
        <dbReference type="ARBA" id="ARBA00001946"/>
    </source>
</evidence>
<gene>
    <name evidence="12" type="ORF">ACG02S_00375</name>
</gene>
<proteinExistence type="inferred from homology"/>
<keyword evidence="6 11" id="KW-0479">Metal-binding</keyword>
<name>A0ABW7EI43_9BURK</name>
<dbReference type="Gene3D" id="3.10.520.10">
    <property type="entry name" value="ApbE-like domains"/>
    <property type="match status" value="1"/>
</dbReference>
<evidence type="ECO:0000256" key="3">
    <source>
        <dbReference type="ARBA" id="ARBA00016337"/>
    </source>
</evidence>